<feature type="region of interest" description="Disordered" evidence="1">
    <location>
        <begin position="306"/>
        <end position="541"/>
    </location>
</feature>
<protein>
    <submittedName>
        <fullName evidence="3">Metallophosphoesterase</fullName>
    </submittedName>
</protein>
<dbReference type="EMBL" id="LN831790">
    <property type="protein sequence ID" value="CQR61754.1"/>
    <property type="molecule type" value="Genomic_DNA"/>
</dbReference>
<feature type="domain" description="Calcineurin-like phosphoesterase" evidence="2">
    <location>
        <begin position="46"/>
        <end position="280"/>
    </location>
</feature>
<evidence type="ECO:0000259" key="2">
    <source>
        <dbReference type="Pfam" id="PF00149"/>
    </source>
</evidence>
<dbReference type="PANTHER" id="PTHR36492:SF2">
    <property type="entry name" value="[ACYL-CARRIER-PROTEIN] PHOSPHODIESTERASE PPTH"/>
    <property type="match status" value="1"/>
</dbReference>
<reference evidence="3 4" key="1">
    <citation type="submission" date="2015-02" db="EMBL/GenBank/DDBJ databases">
        <authorList>
            <person name="Gomez-Escribano P.J."/>
        </authorList>
    </citation>
    <scope>NUCLEOTIDE SEQUENCE [LARGE SCALE GENOMIC DNA]</scope>
    <source>
        <strain evidence="4">C34 (DSM 42122 / NRRL B-24963)</strain>
    </source>
</reference>
<feature type="compositionally biased region" description="Low complexity" evidence="1">
    <location>
        <begin position="461"/>
        <end position="473"/>
    </location>
</feature>
<name>A0A0F7VNL5_STRLW</name>
<evidence type="ECO:0000313" key="4">
    <source>
        <dbReference type="Proteomes" id="UP000035016"/>
    </source>
</evidence>
<organism evidence="3 4">
    <name type="scientific">Streptomyces leeuwenhoekii</name>
    <dbReference type="NCBI Taxonomy" id="1437453"/>
    <lineage>
        <taxon>Bacteria</taxon>
        <taxon>Bacillati</taxon>
        <taxon>Actinomycetota</taxon>
        <taxon>Actinomycetes</taxon>
        <taxon>Kitasatosporales</taxon>
        <taxon>Streptomycetaceae</taxon>
        <taxon>Streptomyces</taxon>
    </lineage>
</organism>
<dbReference type="PANTHER" id="PTHR36492">
    <property type="match status" value="1"/>
</dbReference>
<dbReference type="GO" id="GO:0016787">
    <property type="term" value="F:hydrolase activity"/>
    <property type="evidence" value="ECO:0007669"/>
    <property type="project" value="InterPro"/>
</dbReference>
<dbReference type="Pfam" id="PF00149">
    <property type="entry name" value="Metallophos"/>
    <property type="match status" value="1"/>
</dbReference>
<feature type="compositionally biased region" description="Low complexity" evidence="1">
    <location>
        <begin position="514"/>
        <end position="541"/>
    </location>
</feature>
<proteinExistence type="predicted"/>
<dbReference type="InterPro" id="IPR029052">
    <property type="entry name" value="Metallo-depent_PP-like"/>
</dbReference>
<accession>A0A0F7VNL5</accession>
<sequence>MSPPAADWHRAAITLRPEAVTGGAAVSQDERVDATRTGAAPPRAGRLLAVSDLHVRHEQVRDVVRALRPGSPGDWLLVAGDVGESVADITWALSLLRDRFARVVWVPGNHELWTAPGDPEDLRGELKYRHPVGRCRELGVDTPEDPYPVWRGEGGPAVVVPLFLLYDYSFLPPGAFSRAHAMRLADEAGVICTDEFLPDPDPYPSREAWCRARLAATRTRLRDLPAGLPTVLVNHFPLVRDPTRALRHPEFALWCGTTATADWSVRYRAAAVVHGHLHIPRTLRRDGVPHHEVSLGYPREWQRFPRPPAVAGPRAGRLPGRARRAAPARPDGHAVLKATARVPRTRGPGAMTQRTPPPYRAPHATRPDPTTTPPPPENATRAGSHRRHPRTSTGEHHRTRPAPTAPATPPGTAPRPSGHRTAAPPPGTGADSGVPPPRGNPGPLGLPAARRSGVRRPPARRPGVVHPLADTTPARPPRPAHTAPSAAPRTAARNPRGHRLPGHALVPTPPAAPGPATGAPAPAGRARPRAGARTAARPSAP</sequence>
<evidence type="ECO:0000313" key="3">
    <source>
        <dbReference type="EMBL" id="CQR61754.1"/>
    </source>
</evidence>
<gene>
    <name evidence="3" type="primary">sle_22930</name>
</gene>
<evidence type="ECO:0000256" key="1">
    <source>
        <dbReference type="SAM" id="MobiDB-lite"/>
    </source>
</evidence>
<dbReference type="AlphaFoldDB" id="A0A0F7VNL5"/>
<dbReference type="SUPFAM" id="SSF56300">
    <property type="entry name" value="Metallo-dependent phosphatases"/>
    <property type="match status" value="1"/>
</dbReference>
<dbReference type="CDD" id="cd00838">
    <property type="entry name" value="MPP_superfamily"/>
    <property type="match status" value="1"/>
</dbReference>
<dbReference type="InterPro" id="IPR052963">
    <property type="entry name" value="Pantetheine_PDE"/>
</dbReference>
<dbReference type="InterPro" id="IPR004843">
    <property type="entry name" value="Calcineurin-like_PHP"/>
</dbReference>
<feature type="compositionally biased region" description="Pro residues" evidence="1">
    <location>
        <begin position="403"/>
        <end position="413"/>
    </location>
</feature>
<feature type="compositionally biased region" description="Low complexity" evidence="1">
    <location>
        <begin position="480"/>
        <end position="494"/>
    </location>
</feature>
<feature type="compositionally biased region" description="Low complexity" evidence="1">
    <location>
        <begin position="441"/>
        <end position="451"/>
    </location>
</feature>
<dbReference type="KEGG" id="sle:sle_22930"/>
<dbReference type="Gene3D" id="3.60.21.10">
    <property type="match status" value="1"/>
</dbReference>
<dbReference type="Proteomes" id="UP000035016">
    <property type="component" value="Chromosome Chromosome"/>
</dbReference>